<dbReference type="AlphaFoldDB" id="A0AAN7K8Z0"/>
<protein>
    <submittedName>
        <fullName evidence="1">Uncharacterized protein</fullName>
    </submittedName>
</protein>
<reference evidence="1 2" key="1">
    <citation type="journal article" date="2023" name="Hortic Res">
        <title>Pangenome of water caltrop reveals structural variations and asymmetric subgenome divergence after allopolyploidization.</title>
        <authorList>
            <person name="Zhang X."/>
            <person name="Chen Y."/>
            <person name="Wang L."/>
            <person name="Yuan Y."/>
            <person name="Fang M."/>
            <person name="Shi L."/>
            <person name="Lu R."/>
            <person name="Comes H.P."/>
            <person name="Ma Y."/>
            <person name="Chen Y."/>
            <person name="Huang G."/>
            <person name="Zhou Y."/>
            <person name="Zheng Z."/>
            <person name="Qiu Y."/>
        </authorList>
    </citation>
    <scope>NUCLEOTIDE SEQUENCE [LARGE SCALE GENOMIC DNA]</scope>
    <source>
        <tissue evidence="1">Roots</tissue>
    </source>
</reference>
<dbReference type="Proteomes" id="UP001345219">
    <property type="component" value="Chromosome 11"/>
</dbReference>
<keyword evidence="2" id="KW-1185">Reference proteome</keyword>
<sequence>MARESYNEQVHVRSSSPPTLSLALTSNSLTHEQAIGFEKFAYFMRLYIVYAKSLIGNDNMERA</sequence>
<dbReference type="EMBL" id="JAXIOK010000008">
    <property type="protein sequence ID" value="KAK4764158.1"/>
    <property type="molecule type" value="Genomic_DNA"/>
</dbReference>
<accession>A0AAN7K8Z0</accession>
<gene>
    <name evidence="1" type="ORF">SAY87_013596</name>
</gene>
<organism evidence="1 2">
    <name type="scientific">Trapa incisa</name>
    <dbReference type="NCBI Taxonomy" id="236973"/>
    <lineage>
        <taxon>Eukaryota</taxon>
        <taxon>Viridiplantae</taxon>
        <taxon>Streptophyta</taxon>
        <taxon>Embryophyta</taxon>
        <taxon>Tracheophyta</taxon>
        <taxon>Spermatophyta</taxon>
        <taxon>Magnoliopsida</taxon>
        <taxon>eudicotyledons</taxon>
        <taxon>Gunneridae</taxon>
        <taxon>Pentapetalae</taxon>
        <taxon>rosids</taxon>
        <taxon>malvids</taxon>
        <taxon>Myrtales</taxon>
        <taxon>Lythraceae</taxon>
        <taxon>Trapa</taxon>
    </lineage>
</organism>
<evidence type="ECO:0000313" key="2">
    <source>
        <dbReference type="Proteomes" id="UP001345219"/>
    </source>
</evidence>
<evidence type="ECO:0000313" key="1">
    <source>
        <dbReference type="EMBL" id="KAK4764158.1"/>
    </source>
</evidence>
<proteinExistence type="predicted"/>
<name>A0AAN7K8Z0_9MYRT</name>
<comment type="caution">
    <text evidence="1">The sequence shown here is derived from an EMBL/GenBank/DDBJ whole genome shotgun (WGS) entry which is preliminary data.</text>
</comment>